<reference evidence="2 3" key="1">
    <citation type="submission" date="2017-01" db="EMBL/GenBank/DDBJ databases">
        <authorList>
            <person name="Mah S.A."/>
            <person name="Swanson W.J."/>
            <person name="Moy G.W."/>
            <person name="Vacquier V.D."/>
        </authorList>
    </citation>
    <scope>NUCLEOTIDE SEQUENCE [LARGE SCALE GENOMIC DNA]</scope>
    <source>
        <strain evidence="2 3">DSM 21219</strain>
    </source>
</reference>
<name>A0A1R3WQ79_9RHOB</name>
<protein>
    <submittedName>
        <fullName evidence="2">SseB protein N-terminal domain-containing protein</fullName>
    </submittedName>
</protein>
<organism evidence="2 3">
    <name type="scientific">Pontibaca methylaminivorans</name>
    <dbReference type="NCBI Taxonomy" id="515897"/>
    <lineage>
        <taxon>Bacteria</taxon>
        <taxon>Pseudomonadati</taxon>
        <taxon>Pseudomonadota</taxon>
        <taxon>Alphaproteobacteria</taxon>
        <taxon>Rhodobacterales</taxon>
        <taxon>Roseobacteraceae</taxon>
        <taxon>Pontibaca</taxon>
    </lineage>
</organism>
<feature type="region of interest" description="Disordered" evidence="1">
    <location>
        <begin position="236"/>
        <end position="264"/>
    </location>
</feature>
<evidence type="ECO:0000313" key="2">
    <source>
        <dbReference type="EMBL" id="SIT80045.1"/>
    </source>
</evidence>
<sequence length="264" mass="27783">MNETTALDRAHAAMEASPDDDAARLRFFARLCDNELFLMLAAEPAGDSVSPEIFDLAAGRFVLVFDREERLSRFAGRAVPYAAMSGRVLVGMLSGRDLGMAVNLEVAPSSILLGPEAVTWLETILAQGPARVEAQIAAVSPPAGLPEALLHALDAKLALMAGRARRAYLVGTTDEAGRRGHMLAIIDAQKGAETALAQALNEALVFSGLKAGALDVAFLAGGDPLVERLAAQGLRIDLPEPPQDGHDKSPAAPGRDPARPPILR</sequence>
<dbReference type="EMBL" id="FTPS01000001">
    <property type="protein sequence ID" value="SIT80045.1"/>
    <property type="molecule type" value="Genomic_DNA"/>
</dbReference>
<dbReference type="RefSeq" id="WP_076648687.1">
    <property type="nucleotide sequence ID" value="NZ_FTPS01000001.1"/>
</dbReference>
<dbReference type="STRING" id="515897.SAMN05421849_1243"/>
<evidence type="ECO:0000313" key="3">
    <source>
        <dbReference type="Proteomes" id="UP000192455"/>
    </source>
</evidence>
<proteinExistence type="predicted"/>
<dbReference type="AlphaFoldDB" id="A0A1R3WQ79"/>
<accession>A0A1R3WQ79</accession>
<dbReference type="Proteomes" id="UP000192455">
    <property type="component" value="Unassembled WGS sequence"/>
</dbReference>
<dbReference type="OrthoDB" id="7831317at2"/>
<keyword evidence="3" id="KW-1185">Reference proteome</keyword>
<evidence type="ECO:0000256" key="1">
    <source>
        <dbReference type="SAM" id="MobiDB-lite"/>
    </source>
</evidence>
<gene>
    <name evidence="2" type="ORF">SAMN05421849_1243</name>
</gene>